<evidence type="ECO:0000313" key="2">
    <source>
        <dbReference type="Proteomes" id="UP000735302"/>
    </source>
</evidence>
<proteinExistence type="predicted"/>
<keyword evidence="2" id="KW-1185">Reference proteome</keyword>
<gene>
    <name evidence="1" type="ORF">PoB_000574400</name>
</gene>
<reference evidence="1 2" key="1">
    <citation type="journal article" date="2021" name="Elife">
        <title>Chloroplast acquisition without the gene transfer in kleptoplastic sea slugs, Plakobranchus ocellatus.</title>
        <authorList>
            <person name="Maeda T."/>
            <person name="Takahashi S."/>
            <person name="Yoshida T."/>
            <person name="Shimamura S."/>
            <person name="Takaki Y."/>
            <person name="Nagai Y."/>
            <person name="Toyoda A."/>
            <person name="Suzuki Y."/>
            <person name="Arimoto A."/>
            <person name="Ishii H."/>
            <person name="Satoh N."/>
            <person name="Nishiyama T."/>
            <person name="Hasebe M."/>
            <person name="Maruyama T."/>
            <person name="Minagawa J."/>
            <person name="Obokata J."/>
            <person name="Shigenobu S."/>
        </authorList>
    </citation>
    <scope>NUCLEOTIDE SEQUENCE [LARGE SCALE GENOMIC DNA]</scope>
</reference>
<dbReference type="Proteomes" id="UP000735302">
    <property type="component" value="Unassembled WGS sequence"/>
</dbReference>
<name>A0AAV3YAX9_9GAST</name>
<accession>A0AAV3YAX9</accession>
<comment type="caution">
    <text evidence="1">The sequence shown here is derived from an EMBL/GenBank/DDBJ whole genome shotgun (WGS) entry which is preliminary data.</text>
</comment>
<sequence>MRVWKLRVLMEALASIAAVMAFASVTLQATGDRQARRSVSFRSETGRSLPPTWSILKKAVPIRRSAYKTTLTGESSDLREAPRSIIELTPYSEN</sequence>
<evidence type="ECO:0008006" key="3">
    <source>
        <dbReference type="Google" id="ProtNLM"/>
    </source>
</evidence>
<dbReference type="EMBL" id="BLXT01000641">
    <property type="protein sequence ID" value="GFN79238.1"/>
    <property type="molecule type" value="Genomic_DNA"/>
</dbReference>
<protein>
    <recommendedName>
        <fullName evidence="3">Secreted protein</fullName>
    </recommendedName>
</protein>
<dbReference type="AlphaFoldDB" id="A0AAV3YAX9"/>
<organism evidence="1 2">
    <name type="scientific">Plakobranchus ocellatus</name>
    <dbReference type="NCBI Taxonomy" id="259542"/>
    <lineage>
        <taxon>Eukaryota</taxon>
        <taxon>Metazoa</taxon>
        <taxon>Spiralia</taxon>
        <taxon>Lophotrochozoa</taxon>
        <taxon>Mollusca</taxon>
        <taxon>Gastropoda</taxon>
        <taxon>Heterobranchia</taxon>
        <taxon>Euthyneura</taxon>
        <taxon>Panpulmonata</taxon>
        <taxon>Sacoglossa</taxon>
        <taxon>Placobranchoidea</taxon>
        <taxon>Plakobranchidae</taxon>
        <taxon>Plakobranchus</taxon>
    </lineage>
</organism>
<evidence type="ECO:0000313" key="1">
    <source>
        <dbReference type="EMBL" id="GFN79238.1"/>
    </source>
</evidence>